<dbReference type="eggNOG" id="COG0477">
    <property type="taxonomic scope" value="Bacteria"/>
</dbReference>
<dbReference type="PANTHER" id="PTHR23511">
    <property type="entry name" value="SYNAPTIC VESICLE GLYCOPROTEIN 2"/>
    <property type="match status" value="1"/>
</dbReference>
<accession>A0A9E6ZNG3</accession>
<dbReference type="KEGG" id="aaco:K1I37_07240"/>
<comment type="subcellular location">
    <subcellularLocation>
        <location evidence="1">Cell membrane</location>
        <topology evidence="1">Multi-pass membrane protein</topology>
    </subcellularLocation>
</comment>
<evidence type="ECO:0000256" key="1">
    <source>
        <dbReference type="ARBA" id="ARBA00004651"/>
    </source>
</evidence>
<dbReference type="PROSITE" id="PS00217">
    <property type="entry name" value="SUGAR_TRANSPORT_2"/>
    <property type="match status" value="1"/>
</dbReference>
<keyword evidence="5" id="KW-0472">Membrane</keyword>
<accession>T0BI03</accession>
<keyword evidence="7" id="KW-1185">Reference proteome</keyword>
<dbReference type="Gene3D" id="1.20.1250.20">
    <property type="entry name" value="MFS general substrate transporter like domains"/>
    <property type="match status" value="1"/>
</dbReference>
<keyword evidence="2" id="KW-0813">Transport</keyword>
<keyword evidence="3" id="KW-0812">Transmembrane</keyword>
<dbReference type="InterPro" id="IPR036259">
    <property type="entry name" value="MFS_trans_sf"/>
</dbReference>
<dbReference type="Proteomes" id="UP000829401">
    <property type="component" value="Chromosome"/>
</dbReference>
<dbReference type="STRING" id="1356854.N007_12805"/>
<dbReference type="AlphaFoldDB" id="T0BI03"/>
<evidence type="ECO:0000256" key="3">
    <source>
        <dbReference type="ARBA" id="ARBA00022692"/>
    </source>
</evidence>
<dbReference type="InterPro" id="IPR005828">
    <property type="entry name" value="MFS_sugar_transport-like"/>
</dbReference>
<dbReference type="GO" id="GO:0005886">
    <property type="term" value="C:plasma membrane"/>
    <property type="evidence" value="ECO:0007669"/>
    <property type="project" value="UniProtKB-SubCell"/>
</dbReference>
<organism evidence="6 7">
    <name type="scientific">Alicyclobacillus acidoterrestris (strain ATCC 49025 / DSM 3922 / CIP 106132 / NCIMB 13137 / GD3B)</name>
    <dbReference type="NCBI Taxonomy" id="1356854"/>
    <lineage>
        <taxon>Bacteria</taxon>
        <taxon>Bacillati</taxon>
        <taxon>Bacillota</taxon>
        <taxon>Bacilli</taxon>
        <taxon>Bacillales</taxon>
        <taxon>Alicyclobacillaceae</taxon>
        <taxon>Alicyclobacillus</taxon>
    </lineage>
</organism>
<dbReference type="GO" id="GO:0022857">
    <property type="term" value="F:transmembrane transporter activity"/>
    <property type="evidence" value="ECO:0007669"/>
    <property type="project" value="InterPro"/>
</dbReference>
<dbReference type="Pfam" id="PF00083">
    <property type="entry name" value="Sugar_tr"/>
    <property type="match status" value="1"/>
</dbReference>
<dbReference type="PROSITE" id="PS50850">
    <property type="entry name" value="MFS"/>
    <property type="match status" value="1"/>
</dbReference>
<dbReference type="InterPro" id="IPR005829">
    <property type="entry name" value="Sugar_transporter_CS"/>
</dbReference>
<dbReference type="InterPro" id="IPR020846">
    <property type="entry name" value="MFS_dom"/>
</dbReference>
<proteinExistence type="predicted"/>
<evidence type="ECO:0000256" key="5">
    <source>
        <dbReference type="ARBA" id="ARBA00023136"/>
    </source>
</evidence>
<reference evidence="7" key="1">
    <citation type="journal article" date="2022" name="G3 (Bethesda)">
        <title>Unveiling the complete genome sequence of Alicyclobacillus acidoterrestris DSM 3922T, a taint-producing strain.</title>
        <authorList>
            <person name="Leonardo I.C."/>
            <person name="Barreto Crespo M.T."/>
            <person name="Gaspar F.B."/>
        </authorList>
    </citation>
    <scope>NUCLEOTIDE SEQUENCE [LARGE SCALE GENOMIC DNA]</scope>
    <source>
        <strain evidence="7">DSM 3922</strain>
    </source>
</reference>
<dbReference type="RefSeq" id="WP_021297618.1">
    <property type="nucleotide sequence ID" value="NZ_AURB01000156.1"/>
</dbReference>
<evidence type="ECO:0000313" key="7">
    <source>
        <dbReference type="Proteomes" id="UP000829401"/>
    </source>
</evidence>
<dbReference type="CDD" id="cd17316">
    <property type="entry name" value="MFS_SV2_like"/>
    <property type="match status" value="1"/>
</dbReference>
<gene>
    <name evidence="6" type="ORF">K1I37_07240</name>
</gene>
<keyword evidence="4" id="KW-1133">Transmembrane helix</keyword>
<dbReference type="EMBL" id="CP080467">
    <property type="protein sequence ID" value="UNO50261.1"/>
    <property type="molecule type" value="Genomic_DNA"/>
</dbReference>
<evidence type="ECO:0000256" key="2">
    <source>
        <dbReference type="ARBA" id="ARBA00022448"/>
    </source>
</evidence>
<protein>
    <submittedName>
        <fullName evidence="6">MFS transporter</fullName>
    </submittedName>
</protein>
<dbReference type="SUPFAM" id="SSF103473">
    <property type="entry name" value="MFS general substrate transporter"/>
    <property type="match status" value="1"/>
</dbReference>
<name>T0BI03_ALIAG</name>
<sequence length="466" mass="51619">MFHPATIAGRLNRLPMTRRHKVATFVIGFALFFEFFDVNLSGVLGTVLTDQFHVSNAVQPLLLGSAFLGMFFGALIINTLSDRIGRKKAFFLNLLIYSVFTLLGAFSPNITFLIVCRFLAGVGVGSQPALCDVYLSEILPSKNRGRVIAWAYTIQVCAVPVEGFLARWLVPLHPGMAGWRWLFILGALGAFCAWILQKNLPESPRWLEAVGRHEEAEKNVKLFEEGIDETSEVIADDNLIVIREKLPISTLFKREFAKRTTMLYVFHILQSIGYYGFGTLVPIVLAAKGYTVTHSLEYTAISFIGYPIGSLISLPIIERVERKWLIVGAAFCMALFGILFGMSTSSATIMLCGFLYTLVSNVFSNAYHVFQAEIFPTSIRATATGSAYSLSRLMSGLMPFILLPILKQDGATAMFCIVAVVMVIIMLNIGLLGPKTTGVAMERVNESQLTESPRIRQETYESMHTS</sequence>
<evidence type="ECO:0000313" key="6">
    <source>
        <dbReference type="EMBL" id="UNO50261.1"/>
    </source>
</evidence>
<evidence type="ECO:0000256" key="4">
    <source>
        <dbReference type="ARBA" id="ARBA00022989"/>
    </source>
</evidence>